<dbReference type="Proteomes" id="UP000030755">
    <property type="component" value="Unassembled WGS sequence"/>
</dbReference>
<protein>
    <submittedName>
        <fullName evidence="3">Uncharacterized protein</fullName>
    </submittedName>
</protein>
<reference evidence="4" key="3">
    <citation type="submission" date="2018-08" db="EMBL/GenBank/DDBJ databases">
        <title>Leveraging single-cell genomics to expand the Fungal Tree of Life.</title>
        <authorList>
            <consortium name="DOE Joint Genome Institute"/>
            <person name="Ahrendt S.R."/>
            <person name="Quandt C.A."/>
            <person name="Ciobanu D."/>
            <person name="Clum A."/>
            <person name="Salamov A."/>
            <person name="Andreopoulos B."/>
            <person name="Cheng J.-F."/>
            <person name="Woyke T."/>
            <person name="Pelin A."/>
            <person name="Henrissat B."/>
            <person name="Reynolds N."/>
            <person name="Benny G.L."/>
            <person name="Smith M.E."/>
            <person name="James T.Y."/>
            <person name="Grigoriev I.V."/>
        </authorList>
    </citation>
    <scope>NUCLEOTIDE SEQUENCE</scope>
    <source>
        <strain evidence="4">CSF55</strain>
    </source>
</reference>
<dbReference type="AlphaFoldDB" id="A0A075ATB8"/>
<feature type="region of interest" description="Disordered" evidence="2">
    <location>
        <begin position="195"/>
        <end position="240"/>
    </location>
</feature>
<evidence type="ECO:0000313" key="4">
    <source>
        <dbReference type="EMBL" id="RKP21571.1"/>
    </source>
</evidence>
<feature type="coiled-coil region" evidence="1">
    <location>
        <begin position="55"/>
        <end position="176"/>
    </location>
</feature>
<keyword evidence="1" id="KW-0175">Coiled coil</keyword>
<evidence type="ECO:0000256" key="1">
    <source>
        <dbReference type="SAM" id="Coils"/>
    </source>
</evidence>
<dbReference type="HOGENOM" id="CLU_850348_0_0_1"/>
<proteinExistence type="predicted"/>
<keyword evidence="5" id="KW-1185">Reference proteome</keyword>
<name>A0A075ATB8_ROZAC</name>
<dbReference type="EMBL" id="ML004944">
    <property type="protein sequence ID" value="RKP21571.1"/>
    <property type="molecule type" value="Genomic_DNA"/>
</dbReference>
<evidence type="ECO:0000313" key="5">
    <source>
        <dbReference type="Proteomes" id="UP000030755"/>
    </source>
</evidence>
<sequence length="327" mass="38898">MLRGQDAFSLLNSLKKLEYFSQDTDIYKNNVPNLLEDAIVNKKPESPRLDKDRHLFNLELKYESLLNRNAELEKLIQIMNESQQQKQQEYVKLQSECKILKSEKEKLISKEGQTENTLNQLKDDLKKAKLEIERHKEENSDLKKLLINEELAHEKLRIHLEELDLYKKRCEELFRENYELKIKFDKLNRSRSSNEYGKHLKLQPEPTTLDQRVKSQTVSTNENKENNNMETESDSSKKQVKAKTYDLSDIPLTEIKEQLKETQLKMLKLNNEYSKLPSSNSPISAKMRYGFKDMQKRKKELDEELDVTEKRLHRLKLEIKQRSAWLE</sequence>
<dbReference type="Proteomes" id="UP000281549">
    <property type="component" value="Unassembled WGS sequence"/>
</dbReference>
<feature type="compositionally biased region" description="Polar residues" evidence="2">
    <location>
        <begin position="205"/>
        <end position="219"/>
    </location>
</feature>
<evidence type="ECO:0000256" key="2">
    <source>
        <dbReference type="SAM" id="MobiDB-lite"/>
    </source>
</evidence>
<dbReference type="EMBL" id="KE561209">
    <property type="protein sequence ID" value="EPZ31772.1"/>
    <property type="molecule type" value="Genomic_DNA"/>
</dbReference>
<organism evidence="3 5">
    <name type="scientific">Rozella allomycis (strain CSF55)</name>
    <dbReference type="NCBI Taxonomy" id="988480"/>
    <lineage>
        <taxon>Eukaryota</taxon>
        <taxon>Fungi</taxon>
        <taxon>Fungi incertae sedis</taxon>
        <taxon>Cryptomycota</taxon>
        <taxon>Cryptomycota incertae sedis</taxon>
        <taxon>Rozella</taxon>
    </lineage>
</organism>
<evidence type="ECO:0000313" key="6">
    <source>
        <dbReference type="Proteomes" id="UP000281549"/>
    </source>
</evidence>
<evidence type="ECO:0000313" key="3">
    <source>
        <dbReference type="EMBL" id="EPZ31772.1"/>
    </source>
</evidence>
<reference evidence="6" key="2">
    <citation type="journal article" date="2018" name="Nat. Microbiol.">
        <title>Leveraging single-cell genomics to expand the fungal tree of life.</title>
        <authorList>
            <person name="Ahrendt S.R."/>
            <person name="Quandt C.A."/>
            <person name="Ciobanu D."/>
            <person name="Clum A."/>
            <person name="Salamov A."/>
            <person name="Andreopoulos B."/>
            <person name="Cheng J.F."/>
            <person name="Woyke T."/>
            <person name="Pelin A."/>
            <person name="Henrissat B."/>
            <person name="Reynolds N.K."/>
            <person name="Benny G.L."/>
            <person name="Smith M.E."/>
            <person name="James T.Y."/>
            <person name="Grigoriev I.V."/>
        </authorList>
    </citation>
    <scope>NUCLEOTIDE SEQUENCE [LARGE SCALE GENOMIC DNA]</scope>
    <source>
        <strain evidence="6">CSF55</strain>
    </source>
</reference>
<feature type="coiled-coil region" evidence="1">
    <location>
        <begin position="252"/>
        <end position="318"/>
    </location>
</feature>
<gene>
    <name evidence="3" type="ORF">O9G_000251</name>
    <name evidence="4" type="ORF">ROZALSC1DRAFT_27027</name>
</gene>
<accession>A0A075ATB8</accession>
<reference evidence="3 5" key="1">
    <citation type="journal article" date="2013" name="Curr. Biol.">
        <title>Shared signatures of parasitism and phylogenomics unite Cryptomycota and microsporidia.</title>
        <authorList>
            <person name="James T.Y."/>
            <person name="Pelin A."/>
            <person name="Bonen L."/>
            <person name="Ahrendt S."/>
            <person name="Sain D."/>
            <person name="Corradi N."/>
            <person name="Stajich J.E."/>
        </authorList>
    </citation>
    <scope>NUCLEOTIDE SEQUENCE [LARGE SCALE GENOMIC DNA]</scope>
    <source>
        <strain evidence="3">CSF55</strain>
        <strain evidence="3">CSF55</strain>
    </source>
</reference>